<gene>
    <name evidence="1" type="ORF">EVT47_25360</name>
</gene>
<proteinExistence type="predicted"/>
<accession>A0A5X9FMB3</accession>
<dbReference type="EMBL" id="AAHXAW010000160">
    <property type="protein sequence ID" value="ECB2741036.1"/>
    <property type="molecule type" value="Genomic_DNA"/>
</dbReference>
<feature type="non-terminal residue" evidence="1">
    <location>
        <position position="68"/>
    </location>
</feature>
<organism evidence="1">
    <name type="scientific">Salmonella enterica subsp. enterica serovar Tamberma</name>
    <dbReference type="NCBI Taxonomy" id="2565079"/>
    <lineage>
        <taxon>Bacteria</taxon>
        <taxon>Pseudomonadati</taxon>
        <taxon>Pseudomonadota</taxon>
        <taxon>Gammaproteobacteria</taxon>
        <taxon>Enterobacterales</taxon>
        <taxon>Enterobacteriaceae</taxon>
        <taxon>Salmonella</taxon>
    </lineage>
</organism>
<dbReference type="AlphaFoldDB" id="A0A5X9FMB3"/>
<evidence type="ECO:0000313" key="1">
    <source>
        <dbReference type="EMBL" id="ECB2741036.1"/>
    </source>
</evidence>
<protein>
    <submittedName>
        <fullName evidence="1">Uncharacterized protein</fullName>
    </submittedName>
</protein>
<comment type="caution">
    <text evidence="1">The sequence shown here is derived from an EMBL/GenBank/DDBJ whole genome shotgun (WGS) entry which is preliminary data.</text>
</comment>
<sequence length="68" mass="7411">MVTRKPVIFPETLMQEYIDAGWDLSDAIVISDNVRAESGGVWPQGKILSSVNGMPAWAGIPPPTKEEL</sequence>
<reference evidence="1" key="1">
    <citation type="submission" date="2019-02" db="EMBL/GenBank/DDBJ databases">
        <authorList>
            <person name="Ashton P.M."/>
            <person name="Dallman T."/>
            <person name="Nair S."/>
            <person name="De Pinna E."/>
            <person name="Peters T."/>
            <person name="Grant K."/>
        </authorList>
    </citation>
    <scope>NUCLEOTIDE SEQUENCE</scope>
    <source>
        <strain evidence="1">490277</strain>
    </source>
</reference>
<name>A0A5X9FMB3_SALET</name>